<reference evidence="2 3" key="1">
    <citation type="submission" date="2024-03" db="EMBL/GenBank/DDBJ databases">
        <title>The genome assembly and annotation of the cricket Gryllus longicercus Weissman &amp; Gray.</title>
        <authorList>
            <person name="Szrajer S."/>
            <person name="Gray D."/>
            <person name="Ylla G."/>
        </authorList>
    </citation>
    <scope>NUCLEOTIDE SEQUENCE [LARGE SCALE GENOMIC DNA]</scope>
    <source>
        <strain evidence="2">DAG 2021-001</strain>
        <tissue evidence="2">Whole body minus gut</tissue>
    </source>
</reference>
<dbReference type="AlphaFoldDB" id="A0AAN9VNR6"/>
<evidence type="ECO:0000313" key="2">
    <source>
        <dbReference type="EMBL" id="KAK7865370.1"/>
    </source>
</evidence>
<protein>
    <submittedName>
        <fullName evidence="2">Uncharacterized protein</fullName>
    </submittedName>
</protein>
<accession>A0AAN9VNR6</accession>
<evidence type="ECO:0000313" key="3">
    <source>
        <dbReference type="Proteomes" id="UP001378592"/>
    </source>
</evidence>
<comment type="caution">
    <text evidence="2">The sequence shown here is derived from an EMBL/GenBank/DDBJ whole genome shotgun (WGS) entry which is preliminary data.</text>
</comment>
<gene>
    <name evidence="2" type="ORF">R5R35_001859</name>
</gene>
<proteinExistence type="predicted"/>
<dbReference type="Proteomes" id="UP001378592">
    <property type="component" value="Unassembled WGS sequence"/>
</dbReference>
<evidence type="ECO:0000256" key="1">
    <source>
        <dbReference type="SAM" id="MobiDB-lite"/>
    </source>
</evidence>
<organism evidence="2 3">
    <name type="scientific">Gryllus longicercus</name>
    <dbReference type="NCBI Taxonomy" id="2509291"/>
    <lineage>
        <taxon>Eukaryota</taxon>
        <taxon>Metazoa</taxon>
        <taxon>Ecdysozoa</taxon>
        <taxon>Arthropoda</taxon>
        <taxon>Hexapoda</taxon>
        <taxon>Insecta</taxon>
        <taxon>Pterygota</taxon>
        <taxon>Neoptera</taxon>
        <taxon>Polyneoptera</taxon>
        <taxon>Orthoptera</taxon>
        <taxon>Ensifera</taxon>
        <taxon>Gryllidea</taxon>
        <taxon>Grylloidea</taxon>
        <taxon>Gryllidae</taxon>
        <taxon>Gryllinae</taxon>
        <taxon>Gryllus</taxon>
    </lineage>
</organism>
<feature type="region of interest" description="Disordered" evidence="1">
    <location>
        <begin position="83"/>
        <end position="128"/>
    </location>
</feature>
<name>A0AAN9VNR6_9ORTH</name>
<sequence length="128" mass="15372">MQFSMTNRKGNTPWKRDCFPKRRKRPLCNEKNLKDGKTLQWTKAPQFCEECRTNGRVRACAIQGLLWWCVPFKKKNNLNKLEDEEKKNFKRKRTKKMSKKGKRIKKKKRRRTKVSQDSICSKIVQTPL</sequence>
<feature type="compositionally biased region" description="Polar residues" evidence="1">
    <location>
        <begin position="115"/>
        <end position="128"/>
    </location>
</feature>
<dbReference type="EMBL" id="JAZDUA010000178">
    <property type="protein sequence ID" value="KAK7865370.1"/>
    <property type="molecule type" value="Genomic_DNA"/>
</dbReference>
<feature type="compositionally biased region" description="Basic residues" evidence="1">
    <location>
        <begin position="88"/>
        <end position="113"/>
    </location>
</feature>
<keyword evidence="3" id="KW-1185">Reference proteome</keyword>